<evidence type="ECO:0000313" key="3">
    <source>
        <dbReference type="Proteomes" id="UP000468928"/>
    </source>
</evidence>
<dbReference type="EMBL" id="JAAGUZ010000113">
    <property type="protein sequence ID" value="NEW47981.1"/>
    <property type="molecule type" value="Genomic_DNA"/>
</dbReference>
<dbReference type="Pfam" id="PF13155">
    <property type="entry name" value="Toprim_2"/>
    <property type="match status" value="1"/>
</dbReference>
<gene>
    <name evidence="2" type="ORF">GV789_26650</name>
</gene>
<dbReference type="CDD" id="cd01029">
    <property type="entry name" value="TOPRIM_primases"/>
    <property type="match status" value="1"/>
</dbReference>
<feature type="compositionally biased region" description="Low complexity" evidence="1">
    <location>
        <begin position="310"/>
        <end position="332"/>
    </location>
</feature>
<dbReference type="InterPro" id="IPR034154">
    <property type="entry name" value="TOPRIM_DnaG/twinkle"/>
</dbReference>
<dbReference type="AlphaFoldDB" id="A0A6P1DE98"/>
<protein>
    <submittedName>
        <fullName evidence="2">Toprim domain-containing protein</fullName>
    </submittedName>
</protein>
<name>A0A6P1DE98_9NOCA</name>
<feature type="region of interest" description="Disordered" evidence="1">
    <location>
        <begin position="308"/>
        <end position="365"/>
    </location>
</feature>
<dbReference type="Gene3D" id="3.40.1360.10">
    <property type="match status" value="1"/>
</dbReference>
<dbReference type="RefSeq" id="WP_163830251.1">
    <property type="nucleotide sequence ID" value="NZ_JAAGUZ010000113.1"/>
</dbReference>
<evidence type="ECO:0000256" key="1">
    <source>
        <dbReference type="SAM" id="MobiDB-lite"/>
    </source>
</evidence>
<sequence length="724" mass="79438">MYGPSYERITTALESAVGPGRPSGSWMKFCCPSHEGDGRHHKPSLAIKYDQNQQKTVVKCFSGCDNEQVLETVGLRVRDLYDKAPQRGPGREHAPARRVRPQRISRADQALAAEGMPLTQPKKKELGHQTSSWRTTATYPYMRPDGSVAGEVIRKEAAFESGRDKSFHQRRWNTETGQMERGGFEPVPFQLPQVLEQIADGGVIYICEGEKDVLSAERAGLTATTNAGGASSWTPAHAKWLTGARTVVIVADHDVAGYRRAERVMGTLAGLVGRVRVVTAATGKDLTDHLQLGHEIAELVPVPYLDPETRSAAAPTAPSTTAEAPPVSAAPSHVPENTATAGGPVPEYMLAPSLNDAAPDHSPDVDTMGQHWSRFTQMLLQQMLQWAAKQVLARKAAAETMALRDAQERREAEARRAAEQKAVEARLAALSKRGWDNASRTEVAEAVRDSVEWSADSEAAKKVLAELNTHVQQRFGMALDLETGQVRSTVTPHLAEALYAAETERAGSWRVRRAGDRMVEVVAQQAALDQSEKEVLYAQIKAWRDDPSAAQLQALSKALAEKKVHERVRTEIRFIAGYLGPDATMPLEQLGTVASVNPAAELRKLPPLVDAGEEVKPRVDELLVRYQDRLRHGLDTRQVTAELSEAVAVMTEEDRQSARERGKAIRSNPSQQFKKLWPDHVNRDELAGDLRMLAVLAPQVERQAAKAGDMDATTATEMRKKANL</sequence>
<reference evidence="2 3" key="1">
    <citation type="submission" date="2020-01" db="EMBL/GenBank/DDBJ databases">
        <title>Genetics and antimicrobial susceptibilities of Nocardia species isolated from the soil; a comparison with species isolated from humans.</title>
        <authorList>
            <person name="Carrasco G."/>
            <person name="Monzon S."/>
            <person name="Sansegundo M."/>
            <person name="Garcia E."/>
            <person name="Garrido N."/>
            <person name="Medina M.J."/>
            <person name="Villalon P."/>
            <person name="Ramirez-Arocha A.C."/>
            <person name="Jimenez P."/>
            <person name="Cuesta I."/>
            <person name="Valdezate S."/>
        </authorList>
    </citation>
    <scope>NUCLEOTIDE SEQUENCE [LARGE SCALE GENOMIC DNA]</scope>
    <source>
        <strain evidence="2 3">CNM20110639</strain>
    </source>
</reference>
<organism evidence="2 3">
    <name type="scientific">Nocardia cyriacigeorgica</name>
    <dbReference type="NCBI Taxonomy" id="135487"/>
    <lineage>
        <taxon>Bacteria</taxon>
        <taxon>Bacillati</taxon>
        <taxon>Actinomycetota</taxon>
        <taxon>Actinomycetes</taxon>
        <taxon>Mycobacteriales</taxon>
        <taxon>Nocardiaceae</taxon>
        <taxon>Nocardia</taxon>
    </lineage>
</organism>
<feature type="region of interest" description="Disordered" evidence="1">
    <location>
        <begin position="82"/>
        <end position="103"/>
    </location>
</feature>
<feature type="compositionally biased region" description="Basic and acidic residues" evidence="1">
    <location>
        <begin position="82"/>
        <end position="95"/>
    </location>
</feature>
<feature type="non-terminal residue" evidence="2">
    <location>
        <position position="724"/>
    </location>
</feature>
<dbReference type="SUPFAM" id="SSF56731">
    <property type="entry name" value="DNA primase core"/>
    <property type="match status" value="1"/>
</dbReference>
<accession>A0A6P1DE98</accession>
<feature type="region of interest" description="Disordered" evidence="1">
    <location>
        <begin position="704"/>
        <end position="724"/>
    </location>
</feature>
<comment type="caution">
    <text evidence="2">The sequence shown here is derived from an EMBL/GenBank/DDBJ whole genome shotgun (WGS) entry which is preliminary data.</text>
</comment>
<dbReference type="Proteomes" id="UP000468928">
    <property type="component" value="Unassembled WGS sequence"/>
</dbReference>
<evidence type="ECO:0000313" key="2">
    <source>
        <dbReference type="EMBL" id="NEW47981.1"/>
    </source>
</evidence>
<proteinExistence type="predicted"/>